<keyword evidence="3" id="KW-0963">Cytoplasm</keyword>
<dbReference type="InterPro" id="IPR029404">
    <property type="entry name" value="CDIN1"/>
</dbReference>
<evidence type="ECO:0000313" key="6">
    <source>
        <dbReference type="EMBL" id="CAH1108673.1"/>
    </source>
</evidence>
<proteinExistence type="predicted"/>
<dbReference type="EMBL" id="OV651815">
    <property type="protein sequence ID" value="CAH1108673.1"/>
    <property type="molecule type" value="Genomic_DNA"/>
</dbReference>
<gene>
    <name evidence="6" type="ORF">PSYICH_LOCUS9075</name>
</gene>
<evidence type="ECO:0000256" key="5">
    <source>
        <dbReference type="ARBA" id="ARBA00023480"/>
    </source>
</evidence>
<keyword evidence="7" id="KW-1185">Reference proteome</keyword>
<name>A0A9P0CYP4_9CUCU</name>
<reference evidence="6" key="1">
    <citation type="submission" date="2022-01" db="EMBL/GenBank/DDBJ databases">
        <authorList>
            <person name="King R."/>
        </authorList>
    </citation>
    <scope>NUCLEOTIDE SEQUENCE</scope>
</reference>
<keyword evidence="4" id="KW-0539">Nucleus</keyword>
<dbReference type="Pfam" id="PF14811">
    <property type="entry name" value="TPD"/>
    <property type="match status" value="1"/>
</dbReference>
<sequence>MNVELYNNIISSIRNHKGLSMDCMKQLVQKFPDCSYDTLCSILQFEYQKRMKVNHTKMHSSKLKIWDSYSSSIASNDHSGVIVRIAENLDVAPCLVAKIILHKYFEENYNKDNEEQQPVTNVNVYLRDTTLISDPRLAYEVYLCTLYDNMYSPIVDVMKSSLGQQYEIKLYREATELGLGFRDEEHLRKHGYDKTPDCKLEVPVSINGFIINWIESKALFGEAEAHRDYMRHQYMSYWNRFGSGLVIYWFGYLETIVEPNDKKIMISDHLPKNIVSLPQPSFDLLL</sequence>
<dbReference type="GO" id="GO:0005634">
    <property type="term" value="C:nucleus"/>
    <property type="evidence" value="ECO:0007669"/>
    <property type="project" value="UniProtKB-SubCell"/>
</dbReference>
<dbReference type="Proteomes" id="UP001153636">
    <property type="component" value="Chromosome 3"/>
</dbReference>
<organism evidence="6 7">
    <name type="scientific">Psylliodes chrysocephalus</name>
    <dbReference type="NCBI Taxonomy" id="3402493"/>
    <lineage>
        <taxon>Eukaryota</taxon>
        <taxon>Metazoa</taxon>
        <taxon>Ecdysozoa</taxon>
        <taxon>Arthropoda</taxon>
        <taxon>Hexapoda</taxon>
        <taxon>Insecta</taxon>
        <taxon>Pterygota</taxon>
        <taxon>Neoptera</taxon>
        <taxon>Endopterygota</taxon>
        <taxon>Coleoptera</taxon>
        <taxon>Polyphaga</taxon>
        <taxon>Cucujiformia</taxon>
        <taxon>Chrysomeloidea</taxon>
        <taxon>Chrysomelidae</taxon>
        <taxon>Galerucinae</taxon>
        <taxon>Alticini</taxon>
        <taxon>Psylliodes</taxon>
    </lineage>
</organism>
<evidence type="ECO:0000256" key="4">
    <source>
        <dbReference type="ARBA" id="ARBA00023242"/>
    </source>
</evidence>
<evidence type="ECO:0000256" key="3">
    <source>
        <dbReference type="ARBA" id="ARBA00022490"/>
    </source>
</evidence>
<evidence type="ECO:0000256" key="1">
    <source>
        <dbReference type="ARBA" id="ARBA00004123"/>
    </source>
</evidence>
<protein>
    <recommendedName>
        <fullName evidence="5">CDAN1-interacting nuclease 1</fullName>
    </recommendedName>
</protein>
<evidence type="ECO:0000256" key="2">
    <source>
        <dbReference type="ARBA" id="ARBA00004496"/>
    </source>
</evidence>
<dbReference type="AlphaFoldDB" id="A0A9P0CYP4"/>
<dbReference type="PANTHER" id="PTHR31661:SF1">
    <property type="entry name" value="CDAN1-INTERACTING NUCLEASE 1"/>
    <property type="match status" value="1"/>
</dbReference>
<evidence type="ECO:0000313" key="7">
    <source>
        <dbReference type="Proteomes" id="UP001153636"/>
    </source>
</evidence>
<comment type="subcellular location">
    <subcellularLocation>
        <location evidence="2">Cytoplasm</location>
    </subcellularLocation>
    <subcellularLocation>
        <location evidence="1">Nucleus</location>
    </subcellularLocation>
</comment>
<dbReference type="PANTHER" id="PTHR31661">
    <property type="entry name" value="SIMILAR TO CDNA SEQUENCE BC052040"/>
    <property type="match status" value="1"/>
</dbReference>
<accession>A0A9P0CYP4</accession>
<dbReference type="GO" id="GO:0005737">
    <property type="term" value="C:cytoplasm"/>
    <property type="evidence" value="ECO:0007669"/>
    <property type="project" value="UniProtKB-SubCell"/>
</dbReference>
<dbReference type="OrthoDB" id="1272at2759"/>